<feature type="domain" description="Methyl-accepting transducer" evidence="12">
    <location>
        <begin position="182"/>
        <end position="381"/>
    </location>
</feature>
<evidence type="ECO:0000256" key="11">
    <source>
        <dbReference type="SAM" id="Phobius"/>
    </source>
</evidence>
<comment type="subcellular location">
    <subcellularLocation>
        <location evidence="1">Cell membrane</location>
        <topology evidence="1">Multi-pass membrane protein</topology>
    </subcellularLocation>
</comment>
<dbReference type="SMART" id="SM00283">
    <property type="entry name" value="MA"/>
    <property type="match status" value="1"/>
</dbReference>
<feature type="transmembrane region" description="Helical" evidence="11">
    <location>
        <begin position="39"/>
        <end position="56"/>
    </location>
</feature>
<gene>
    <name evidence="13" type="ORF">SG34_016480</name>
</gene>
<keyword evidence="4" id="KW-0145">Chemotaxis</keyword>
<feature type="region of interest" description="Disordered" evidence="10">
    <location>
        <begin position="70"/>
        <end position="95"/>
    </location>
</feature>
<dbReference type="PANTHER" id="PTHR32089:SF39">
    <property type="entry name" value="METHYL-ACCEPTING CHEMOTAXIS PROTEIN HLYB"/>
    <property type="match status" value="1"/>
</dbReference>
<organism evidence="13 14">
    <name type="scientific">Thalassomonas viridans</name>
    <dbReference type="NCBI Taxonomy" id="137584"/>
    <lineage>
        <taxon>Bacteria</taxon>
        <taxon>Pseudomonadati</taxon>
        <taxon>Pseudomonadota</taxon>
        <taxon>Gammaproteobacteria</taxon>
        <taxon>Alteromonadales</taxon>
        <taxon>Colwelliaceae</taxon>
        <taxon>Thalassomonas</taxon>
    </lineage>
</organism>
<dbReference type="PROSITE" id="PS50111">
    <property type="entry name" value="CHEMOTAXIS_TRANSDUC_2"/>
    <property type="match status" value="1"/>
</dbReference>
<dbReference type="PANTHER" id="PTHR32089">
    <property type="entry name" value="METHYL-ACCEPTING CHEMOTAXIS PROTEIN MCPB"/>
    <property type="match status" value="1"/>
</dbReference>
<dbReference type="GO" id="GO:0006935">
    <property type="term" value="P:chemotaxis"/>
    <property type="evidence" value="ECO:0007669"/>
    <property type="project" value="UniProtKB-KW"/>
</dbReference>
<keyword evidence="7 11" id="KW-0472">Membrane</keyword>
<evidence type="ECO:0000313" key="13">
    <source>
        <dbReference type="EMBL" id="WDE03029.1"/>
    </source>
</evidence>
<reference evidence="13 14" key="2">
    <citation type="journal article" date="2022" name="Mar. Drugs">
        <title>Bioassay-Guided Fractionation Leads to the Detection of Cholic Acid Generated by the Rare Thalassomonas sp.</title>
        <authorList>
            <person name="Pheiffer F."/>
            <person name="Schneider Y.K."/>
            <person name="Hansen E.H."/>
            <person name="Andersen J.H."/>
            <person name="Isaksson J."/>
            <person name="Busche T."/>
            <person name="R C."/>
            <person name="Kalinowski J."/>
            <person name="Zyl L.V."/>
            <person name="Trindade M."/>
        </authorList>
    </citation>
    <scope>NUCLEOTIDE SEQUENCE [LARGE SCALE GENOMIC DNA]</scope>
    <source>
        <strain evidence="13 14">XOM25</strain>
    </source>
</reference>
<keyword evidence="8 9" id="KW-0807">Transducer</keyword>
<evidence type="ECO:0000256" key="10">
    <source>
        <dbReference type="SAM" id="MobiDB-lite"/>
    </source>
</evidence>
<dbReference type="Gene3D" id="1.10.287.950">
    <property type="entry name" value="Methyl-accepting chemotaxis protein"/>
    <property type="match status" value="1"/>
</dbReference>
<dbReference type="GO" id="GO:0007165">
    <property type="term" value="P:signal transduction"/>
    <property type="evidence" value="ECO:0007669"/>
    <property type="project" value="UniProtKB-KW"/>
</dbReference>
<accession>A0AAF0C7M8</accession>
<evidence type="ECO:0000256" key="4">
    <source>
        <dbReference type="ARBA" id="ARBA00022500"/>
    </source>
</evidence>
<evidence type="ECO:0000256" key="6">
    <source>
        <dbReference type="ARBA" id="ARBA00022989"/>
    </source>
</evidence>
<dbReference type="AlphaFoldDB" id="A0AAF0C7M8"/>
<evidence type="ECO:0000256" key="8">
    <source>
        <dbReference type="ARBA" id="ARBA00023224"/>
    </source>
</evidence>
<reference evidence="13 14" key="1">
    <citation type="journal article" date="2015" name="Genome Announc.">
        <title>Draft Genome Sequences of Marine Isolates of Thalassomonas viridans and Thalassomonas actiniarum.</title>
        <authorList>
            <person name="Olonade I."/>
            <person name="van Zyl L.J."/>
            <person name="Trindade M."/>
        </authorList>
    </citation>
    <scope>NUCLEOTIDE SEQUENCE [LARGE SCALE GENOMIC DNA]</scope>
    <source>
        <strain evidence="13 14">XOM25</strain>
    </source>
</reference>
<dbReference type="Pfam" id="PF00015">
    <property type="entry name" value="MCPsignal"/>
    <property type="match status" value="1"/>
</dbReference>
<dbReference type="InterPro" id="IPR004089">
    <property type="entry name" value="MCPsignal_dom"/>
</dbReference>
<evidence type="ECO:0000256" key="3">
    <source>
        <dbReference type="ARBA" id="ARBA00022481"/>
    </source>
</evidence>
<evidence type="ECO:0000256" key="9">
    <source>
        <dbReference type="PROSITE-ProRule" id="PRU00284"/>
    </source>
</evidence>
<protein>
    <submittedName>
        <fullName evidence="13">Chemotaxis protein</fullName>
    </submittedName>
</protein>
<evidence type="ECO:0000256" key="2">
    <source>
        <dbReference type="ARBA" id="ARBA00022475"/>
    </source>
</evidence>
<keyword evidence="14" id="KW-1185">Reference proteome</keyword>
<proteinExistence type="predicted"/>
<dbReference type="KEGG" id="tvd:SG34_016480"/>
<dbReference type="SUPFAM" id="SSF58104">
    <property type="entry name" value="Methyl-accepting chemotaxis protein (MCP) signaling domain"/>
    <property type="match status" value="1"/>
</dbReference>
<evidence type="ECO:0000259" key="12">
    <source>
        <dbReference type="PROSITE" id="PS50111"/>
    </source>
</evidence>
<evidence type="ECO:0000256" key="5">
    <source>
        <dbReference type="ARBA" id="ARBA00022692"/>
    </source>
</evidence>
<sequence length="428" mass="47115">MLGNKVRVQQLLSSSFLSVFGLLGVSIGLLNVLFIGQQLVNILLLIMLLALFVMILRNSLLQKTLSGELTGEPSGELNGELTGESPATADEDSTVEEAQDWQVMMQSVLMDLNKSLSQEVEVIDNEVKRTSTVLADAVVGVSSSFKGLQEISDEQQRLFNEVIDQKYDPETGQVNVFETFIDDSRRVLDDFIEVIVQTSKQSLETMTFLDEMVAQFELVFNLLGQVESLAKQTNLLALNAAIEAARAGEAGRGFAVVANEVRSLSLNSSELNDNIRESIYQVQGIISKLKDSVEVIASADMSSTLEAKDRVNSMMEQAEIVNRKTNDTVAELAALSPQLSENVSVGIRSLQFEDLTRQILQAIGNNLDSLKAITGEIDQLTLLEEQNIDGQLRKLQLCCQQVFEQTKSAAQHRTVEQESMEEGAVDLF</sequence>
<evidence type="ECO:0000256" key="7">
    <source>
        <dbReference type="ARBA" id="ARBA00023136"/>
    </source>
</evidence>
<feature type="transmembrane region" description="Helical" evidence="11">
    <location>
        <begin position="12"/>
        <end position="33"/>
    </location>
</feature>
<dbReference type="RefSeq" id="WP_044840805.1">
    <property type="nucleotide sequence ID" value="NZ_CP059733.1"/>
</dbReference>
<keyword evidence="5 11" id="KW-0812">Transmembrane</keyword>
<dbReference type="EMBL" id="CP059733">
    <property type="protein sequence ID" value="WDE03029.1"/>
    <property type="molecule type" value="Genomic_DNA"/>
</dbReference>
<keyword evidence="2" id="KW-1003">Cell membrane</keyword>
<evidence type="ECO:0000313" key="14">
    <source>
        <dbReference type="Proteomes" id="UP000032352"/>
    </source>
</evidence>
<dbReference type="Proteomes" id="UP000032352">
    <property type="component" value="Chromosome"/>
</dbReference>
<keyword evidence="6 11" id="KW-1133">Transmembrane helix</keyword>
<name>A0AAF0C7M8_9GAMM</name>
<keyword evidence="3" id="KW-0488">Methylation</keyword>
<evidence type="ECO:0000256" key="1">
    <source>
        <dbReference type="ARBA" id="ARBA00004651"/>
    </source>
</evidence>
<dbReference type="GO" id="GO:0005886">
    <property type="term" value="C:plasma membrane"/>
    <property type="evidence" value="ECO:0007669"/>
    <property type="project" value="UniProtKB-SubCell"/>
</dbReference>